<accession>A0ABS2HPA2</accession>
<name>A0ABS2HPA2_9ACTN</name>
<keyword evidence="5" id="KW-1185">Reference proteome</keyword>
<dbReference type="SUPFAM" id="SSF48498">
    <property type="entry name" value="Tetracyclin repressor-like, C-terminal domain"/>
    <property type="match status" value="1"/>
</dbReference>
<feature type="domain" description="HTH tetR-type" evidence="3">
    <location>
        <begin position="3"/>
        <end position="63"/>
    </location>
</feature>
<dbReference type="PANTHER" id="PTHR30055">
    <property type="entry name" value="HTH-TYPE TRANSCRIPTIONAL REGULATOR RUTR"/>
    <property type="match status" value="1"/>
</dbReference>
<dbReference type="InterPro" id="IPR036271">
    <property type="entry name" value="Tet_transcr_reg_TetR-rel_C_sf"/>
</dbReference>
<dbReference type="Pfam" id="PF00440">
    <property type="entry name" value="TetR_N"/>
    <property type="match status" value="1"/>
</dbReference>
<keyword evidence="1 2" id="KW-0238">DNA-binding</keyword>
<organism evidence="4 5">
    <name type="scientific">Streptomyces durocortorensis</name>
    <dbReference type="NCBI Taxonomy" id="2811104"/>
    <lineage>
        <taxon>Bacteria</taxon>
        <taxon>Bacillati</taxon>
        <taxon>Actinomycetota</taxon>
        <taxon>Actinomycetes</taxon>
        <taxon>Kitasatosporales</taxon>
        <taxon>Streptomycetaceae</taxon>
        <taxon>Streptomyces</taxon>
    </lineage>
</organism>
<proteinExistence type="predicted"/>
<gene>
    <name evidence="4" type="ORF">JS521_03255</name>
</gene>
<comment type="caution">
    <text evidence="4">The sequence shown here is derived from an EMBL/GenBank/DDBJ whole genome shotgun (WGS) entry which is preliminary data.</text>
</comment>
<evidence type="ECO:0000256" key="2">
    <source>
        <dbReference type="PROSITE-ProRule" id="PRU00335"/>
    </source>
</evidence>
<dbReference type="InterPro" id="IPR001647">
    <property type="entry name" value="HTH_TetR"/>
</dbReference>
<dbReference type="InterPro" id="IPR041479">
    <property type="entry name" value="TetR_CgmR_C"/>
</dbReference>
<dbReference type="RefSeq" id="WP_205081180.1">
    <property type="nucleotide sequence ID" value="NZ_JAFEUF010000008.1"/>
</dbReference>
<evidence type="ECO:0000313" key="4">
    <source>
        <dbReference type="EMBL" id="MBM7052911.1"/>
    </source>
</evidence>
<sequence length="189" mass="20319">MRTSKRTQILEAATRVVQREGVKSVTFDSVAAEAGLTKGGLLYHFASRDDLVQAIHQHLADAWEADLVAAAGKPAAEATRDEQLAAYTRVAVQSATRAELLLMLEGSTNAAHAAVWGAVTERWAPPPPPPPSAADDQAALDRFIVRLAADGLWLYDSLTSERLDPGMRRAVADRIAHALTREGGREDAD</sequence>
<dbReference type="PRINTS" id="PR00455">
    <property type="entry name" value="HTHTETR"/>
</dbReference>
<dbReference type="PROSITE" id="PS50977">
    <property type="entry name" value="HTH_TETR_2"/>
    <property type="match status" value="1"/>
</dbReference>
<feature type="DNA-binding region" description="H-T-H motif" evidence="2">
    <location>
        <begin position="26"/>
        <end position="45"/>
    </location>
</feature>
<dbReference type="EMBL" id="JAFEUF010000008">
    <property type="protein sequence ID" value="MBM7052911.1"/>
    <property type="molecule type" value="Genomic_DNA"/>
</dbReference>
<dbReference type="SUPFAM" id="SSF46689">
    <property type="entry name" value="Homeodomain-like"/>
    <property type="match status" value="1"/>
</dbReference>
<evidence type="ECO:0000256" key="1">
    <source>
        <dbReference type="ARBA" id="ARBA00023125"/>
    </source>
</evidence>
<dbReference type="Pfam" id="PF17937">
    <property type="entry name" value="TetR_C_28"/>
    <property type="match status" value="1"/>
</dbReference>
<dbReference type="Proteomes" id="UP000712045">
    <property type="component" value="Unassembled WGS sequence"/>
</dbReference>
<protein>
    <submittedName>
        <fullName evidence="4">TetR family transcriptional regulator</fullName>
    </submittedName>
</protein>
<dbReference type="PANTHER" id="PTHR30055:SF148">
    <property type="entry name" value="TETR-FAMILY TRANSCRIPTIONAL REGULATOR"/>
    <property type="match status" value="1"/>
</dbReference>
<reference evidence="4 5" key="1">
    <citation type="submission" date="2021-02" db="EMBL/GenBank/DDBJ databases">
        <title>Genome Streptomyces sp. RHZ10.</title>
        <authorList>
            <person name="Besaury L."/>
        </authorList>
    </citation>
    <scope>NUCLEOTIDE SEQUENCE [LARGE SCALE GENOMIC DNA]</scope>
    <source>
        <strain evidence="4 5">RHZ10</strain>
    </source>
</reference>
<dbReference type="InterPro" id="IPR009057">
    <property type="entry name" value="Homeodomain-like_sf"/>
</dbReference>
<evidence type="ECO:0000259" key="3">
    <source>
        <dbReference type="PROSITE" id="PS50977"/>
    </source>
</evidence>
<evidence type="ECO:0000313" key="5">
    <source>
        <dbReference type="Proteomes" id="UP000712045"/>
    </source>
</evidence>
<dbReference type="Gene3D" id="1.10.357.10">
    <property type="entry name" value="Tetracycline Repressor, domain 2"/>
    <property type="match status" value="1"/>
</dbReference>
<dbReference type="InterPro" id="IPR050109">
    <property type="entry name" value="HTH-type_TetR-like_transc_reg"/>
</dbReference>